<protein>
    <submittedName>
        <fullName evidence="1">Uncharacterized protein</fullName>
    </submittedName>
</protein>
<name>A0A218ML55_9VIRU</name>
<proteinExistence type="predicted"/>
<evidence type="ECO:0000313" key="1">
    <source>
        <dbReference type="EMBL" id="ASE99997.1"/>
    </source>
</evidence>
<organism evidence="1">
    <name type="scientific">uncultured virus</name>
    <dbReference type="NCBI Taxonomy" id="340016"/>
    <lineage>
        <taxon>Viruses</taxon>
        <taxon>environmental samples</taxon>
    </lineage>
</organism>
<accession>A0A218ML55</accession>
<dbReference type="EMBL" id="KY052811">
    <property type="protein sequence ID" value="ASE99997.1"/>
    <property type="molecule type" value="Genomic_DNA"/>
</dbReference>
<reference evidence="1" key="2">
    <citation type="journal article" date="2017" name="Nat. Commun.">
        <title>Single-virus genomics reveals hidden cosmopolitan and abundant viruses.</title>
        <authorList>
            <person name="Martinez-Hernandez F."/>
            <person name="Fornas O."/>
            <person name="Lluesma Gomez M."/>
            <person name="Bolduc B."/>
            <person name="de la Cruz Pena M.J."/>
            <person name="Martinez J.M."/>
            <person name="Anton J."/>
            <person name="Gasol J.M."/>
            <person name="Rosselli R."/>
            <person name="Rodriguez-Valera F."/>
            <person name="Sullivan M.B."/>
            <person name="Acinas S.G."/>
            <person name="Martinez-Garcia M."/>
        </authorList>
    </citation>
    <scope>NUCLEOTIDE SEQUENCE</scope>
</reference>
<reference evidence="1" key="1">
    <citation type="submission" date="2016-10" db="EMBL/GenBank/DDBJ databases">
        <authorList>
            <person name="Varghese N."/>
        </authorList>
    </citation>
    <scope>NUCLEOTIDE SEQUENCE</scope>
</reference>
<sequence>MGKFSQSLAEALQQGAGALYSAEFDDALIDAAHWKNPRYAGSKLTGLRINEYHGIDPFIDQNNTSSADYLAQYVPSSSDSSVWGGDISYGLNPVINNETTAIYIANTVVGGTEKERYATLDGHSYVGISKILVVNKEDNSVKVIDRETEPYDSFHRFITQDFPTGAKLNIKVLDPAIQSDLEGNYSCRMNKGFLLSTFKYLKYLNDTRSSITNSLAPYSSPLELFDSSSMTDTNGASSLIDNAVVLDTSRLSFRFGYKSDDGAIGQTPNAFGSITQLGSSVLGNPPHRDFSPNYTTAEIKTNKFTKEYYTGSNNLTSVSSLNTGPDGAFFSASRFIINDTLGYLNKNFDKTELHLTINKGNIDFAPGFNDERSMGTFEVDKGYGTLSSIGINDETDGDPALLPFPGSYIGHRTPIHHIFQLKGGTIYTPTTSNTIKTEDHAVLLDINNDSTGVILEHKRRTYWNGDENPRTLNYSGSAGFELSFLDKDHTLIVNIDKPTELFEGIGTKGIALIPEHLHGTIKKNIEYYLKEAGVIDNATTLQA</sequence>